<reference evidence="6 7" key="1">
    <citation type="journal article" date="2018" name="Mol. Plant">
        <title>The genome of Artemisia annua provides insight into the evolution of Asteraceae family and artemisinin biosynthesis.</title>
        <authorList>
            <person name="Shen Q."/>
            <person name="Zhang L."/>
            <person name="Liao Z."/>
            <person name="Wang S."/>
            <person name="Yan T."/>
            <person name="Shi P."/>
            <person name="Liu M."/>
            <person name="Fu X."/>
            <person name="Pan Q."/>
            <person name="Wang Y."/>
            <person name="Lv Z."/>
            <person name="Lu X."/>
            <person name="Zhang F."/>
            <person name="Jiang W."/>
            <person name="Ma Y."/>
            <person name="Chen M."/>
            <person name="Hao X."/>
            <person name="Li L."/>
            <person name="Tang Y."/>
            <person name="Lv G."/>
            <person name="Zhou Y."/>
            <person name="Sun X."/>
            <person name="Brodelius P.E."/>
            <person name="Rose J.K.C."/>
            <person name="Tang K."/>
        </authorList>
    </citation>
    <scope>NUCLEOTIDE SEQUENCE [LARGE SCALE GENOMIC DNA]</scope>
    <source>
        <strain evidence="7">cv. Huhao1</strain>
        <tissue evidence="6">Leaf</tissue>
    </source>
</reference>
<keyword evidence="1" id="KW-0378">Hydrolase</keyword>
<dbReference type="Pfam" id="PF14223">
    <property type="entry name" value="Retrotran_gag_2"/>
    <property type="match status" value="1"/>
</dbReference>
<proteinExistence type="predicted"/>
<keyword evidence="1" id="KW-0064">Aspartyl protease</keyword>
<comment type="caution">
    <text evidence="6">The sequence shown here is derived from an EMBL/GenBank/DDBJ whole genome shotgun (WGS) entry which is preliminary data.</text>
</comment>
<organism evidence="6 7">
    <name type="scientific">Artemisia annua</name>
    <name type="common">Sweet wormwood</name>
    <dbReference type="NCBI Taxonomy" id="35608"/>
    <lineage>
        <taxon>Eukaryota</taxon>
        <taxon>Viridiplantae</taxon>
        <taxon>Streptophyta</taxon>
        <taxon>Embryophyta</taxon>
        <taxon>Tracheophyta</taxon>
        <taxon>Spermatophyta</taxon>
        <taxon>Magnoliopsida</taxon>
        <taxon>eudicotyledons</taxon>
        <taxon>Gunneridae</taxon>
        <taxon>Pentapetalae</taxon>
        <taxon>asterids</taxon>
        <taxon>campanulids</taxon>
        <taxon>Asterales</taxon>
        <taxon>Asteraceae</taxon>
        <taxon>Asteroideae</taxon>
        <taxon>Anthemideae</taxon>
        <taxon>Artemisiinae</taxon>
        <taxon>Artemisia</taxon>
    </lineage>
</organism>
<protein>
    <recommendedName>
        <fullName evidence="5">CCHC-type domain-containing protein</fullName>
    </recommendedName>
</protein>
<feature type="compositionally biased region" description="Polar residues" evidence="4">
    <location>
        <begin position="734"/>
        <end position="767"/>
    </location>
</feature>
<feature type="compositionally biased region" description="Low complexity" evidence="4">
    <location>
        <begin position="798"/>
        <end position="807"/>
    </location>
</feature>
<sequence>MSSNPIWVSFNSKQDLLKICLMKSLIHWTISAQSFLNQDPKMVDNDVPQLVDKKGGSYSATAPRLEVGKFNKWKKRMLCYLNGMEPYYIKLINEGPYIPKTAEGLVKPEGQWTIDERRVVNQDQRLKCIIISCLPDDIMESVINCPTAKQTWTDLVYSYEGPSDTKENRVMDLKLEYNTFRAKDTESLSETYTRYKTLLNELTNDGVTLSKHEINVGFVNSLPEKWLNFSQGMRNANNLQNLELPEIFGKYLYEDNLISRRYPETKRAQEMKKTLTASPISTAFYSNGIVQDYQENSDDEPDERDSEEYLNDLQNEFQQRALLANSKRFIKRNKTFSNAKPNDNVECYKCGKRGHFAKDCFSKPLSEPSYKFSGNHSSGTGKFQPKMFQSPQYFQNHTEKNSQKDFETKYRKAKAKLALLEAAPSNSQSPQVSKPAQNKNKGLVAETYDWDEEEVSSEEEEVHVSALMALSEDNKLAVGKSNARNGEWVNITMKKVNILLSMDDESDWQSYMNYINVDLKYVEEQRLNLFSKFNKLTYELNKCRDELLVLKQAKLENVTLQIQNTELVKQNHALQEELKKEKDVIESWTKKNPRVYETFSLNPSTKRKVIGEDQLPESSDGTPSQRIFLPAGTFLAKEMNPKSKDWIERPSPEGNMPNFDTGKILMPESQAIKELLRVTDNASSADDVSESKSITQTPLPPLKVLQGAEPCSNLGPLVYSQHSPKEKGGLGTTILKNPNSKQTKQTATPTEASTLSISTEINSASTESKVDQLAELVRKLSEKLKSNDKTSSKDKEPSSASSTTSKPKSIKKPLKRCELCSYTNHTTDNYYRILFCMICKQEDHRTSDHTSFVTSLKNQANYKALAHTYASTSKQTLKSKVVPLKPCTHCGFNDHHPVDCLMYPCCDICGDPSHNASGHDKVIKARRGLTSNVPQTPESSSSSKCTTCGSKVHSTSDHESMNKFKKSLRPKPTKKWKHAREPVWHLDSGCSRSMTGVKQYLHKYIEEPGPKVVFGDNSSAPEGYGSVNCNGIVFTRIAYVNGLKYNLISVSQLCDAKYIVQFDDKRGTIFNANKEVVLIAPRRDDVYVLDMSTLTQNGTCHFTKASEAISWLWHKRLSHLNFKHINNLSKDKPCSACEKGKHHRASYKTKQNFSIKSCLHLLHMDLFGPVSPMSIHHENLSNPEQICQGKNRQYSIHLQDKGRCDLGSSTDQGISISQEKYIKNTLKKYDLSDCPSVKTPMVPPNNLGPDLTGKPVNQTMFRGMIGSLMYLLATRPDIQFAVCLCARYQSDPKESHLTTVKRILRYLKGTSNLGLYYPNCSGFDLKGYTDSDYAGCNMDRKSTSGSCQFLGGKLVCWSTKKQQSVAMSSAEAEYVAAASCCANVLWMKSQLSDYGIHYKSVPIFCDNTSAIAISNNPVLHQRTKHIDIRYHFIRDHIMYGEIELHFIPTEYQLADIFTKPLDEPTFTRLKAELGMLDIDSQDTE</sequence>
<dbReference type="PROSITE" id="PS50158">
    <property type="entry name" value="ZF_CCHC"/>
    <property type="match status" value="1"/>
</dbReference>
<dbReference type="SMART" id="SM00343">
    <property type="entry name" value="ZnF_C2HC"/>
    <property type="match status" value="3"/>
</dbReference>
<keyword evidence="2" id="KW-0862">Zinc</keyword>
<dbReference type="PANTHER" id="PTHR11439:SF463">
    <property type="entry name" value="REVERSE TRANSCRIPTASE TY1_COPIA-TYPE DOMAIN-CONTAINING PROTEIN"/>
    <property type="match status" value="1"/>
</dbReference>
<evidence type="ECO:0000256" key="4">
    <source>
        <dbReference type="SAM" id="MobiDB-lite"/>
    </source>
</evidence>
<feature type="region of interest" description="Disordered" evidence="4">
    <location>
        <begin position="784"/>
        <end position="808"/>
    </location>
</feature>
<feature type="coiled-coil region" evidence="3">
    <location>
        <begin position="550"/>
        <end position="591"/>
    </location>
</feature>
<dbReference type="PANTHER" id="PTHR11439">
    <property type="entry name" value="GAG-POL-RELATED RETROTRANSPOSON"/>
    <property type="match status" value="1"/>
</dbReference>
<dbReference type="Gene3D" id="4.10.60.10">
    <property type="entry name" value="Zinc finger, CCHC-type"/>
    <property type="match status" value="1"/>
</dbReference>
<dbReference type="Pfam" id="PF22936">
    <property type="entry name" value="Pol_BBD"/>
    <property type="match status" value="1"/>
</dbReference>
<dbReference type="InterPro" id="IPR054722">
    <property type="entry name" value="PolX-like_BBD"/>
</dbReference>
<keyword evidence="1" id="KW-0645">Protease</keyword>
<dbReference type="InterPro" id="IPR025724">
    <property type="entry name" value="GAG-pre-integrase_dom"/>
</dbReference>
<gene>
    <name evidence="6" type="ORF">CTI12_AA197830</name>
</gene>
<evidence type="ECO:0000256" key="2">
    <source>
        <dbReference type="PROSITE-ProRule" id="PRU00047"/>
    </source>
</evidence>
<feature type="region of interest" description="Disordered" evidence="4">
    <location>
        <begin position="720"/>
        <end position="770"/>
    </location>
</feature>
<feature type="domain" description="CCHC-type" evidence="5">
    <location>
        <begin position="347"/>
        <end position="360"/>
    </location>
</feature>
<dbReference type="SUPFAM" id="SSF56672">
    <property type="entry name" value="DNA/RNA polymerases"/>
    <property type="match status" value="1"/>
</dbReference>
<evidence type="ECO:0000313" key="7">
    <source>
        <dbReference type="Proteomes" id="UP000245207"/>
    </source>
</evidence>
<dbReference type="InterPro" id="IPR036875">
    <property type="entry name" value="Znf_CCHC_sf"/>
</dbReference>
<feature type="compositionally biased region" description="Basic and acidic residues" evidence="4">
    <location>
        <begin position="784"/>
        <end position="797"/>
    </location>
</feature>
<evidence type="ECO:0000256" key="3">
    <source>
        <dbReference type="SAM" id="Coils"/>
    </source>
</evidence>
<dbReference type="SUPFAM" id="SSF57756">
    <property type="entry name" value="Retrovirus zinc finger-like domains"/>
    <property type="match status" value="1"/>
</dbReference>
<dbReference type="GO" id="GO:0003676">
    <property type="term" value="F:nucleic acid binding"/>
    <property type="evidence" value="ECO:0007669"/>
    <property type="project" value="InterPro"/>
</dbReference>
<dbReference type="Pfam" id="PF00098">
    <property type="entry name" value="zf-CCHC"/>
    <property type="match status" value="1"/>
</dbReference>
<dbReference type="GO" id="GO:0004190">
    <property type="term" value="F:aspartic-type endopeptidase activity"/>
    <property type="evidence" value="ECO:0007669"/>
    <property type="project" value="UniProtKB-KW"/>
</dbReference>
<dbReference type="GO" id="GO:0008270">
    <property type="term" value="F:zinc ion binding"/>
    <property type="evidence" value="ECO:0007669"/>
    <property type="project" value="UniProtKB-KW"/>
</dbReference>
<keyword evidence="2" id="KW-0863">Zinc-finger</keyword>
<keyword evidence="3" id="KW-0175">Coiled coil</keyword>
<evidence type="ECO:0000256" key="1">
    <source>
        <dbReference type="ARBA" id="ARBA00022750"/>
    </source>
</evidence>
<dbReference type="Proteomes" id="UP000245207">
    <property type="component" value="Unassembled WGS sequence"/>
</dbReference>
<name>A0A2U1P3G5_ARTAN</name>
<evidence type="ECO:0000259" key="5">
    <source>
        <dbReference type="PROSITE" id="PS50158"/>
    </source>
</evidence>
<keyword evidence="2" id="KW-0479">Metal-binding</keyword>
<dbReference type="EMBL" id="PKPP01001738">
    <property type="protein sequence ID" value="PWA80314.1"/>
    <property type="molecule type" value="Genomic_DNA"/>
</dbReference>
<dbReference type="CDD" id="cd09272">
    <property type="entry name" value="RNase_HI_RT_Ty1"/>
    <property type="match status" value="1"/>
</dbReference>
<dbReference type="InterPro" id="IPR043502">
    <property type="entry name" value="DNA/RNA_pol_sf"/>
</dbReference>
<keyword evidence="7" id="KW-1185">Reference proteome</keyword>
<dbReference type="Pfam" id="PF13976">
    <property type="entry name" value="gag_pre-integrs"/>
    <property type="match status" value="1"/>
</dbReference>
<accession>A0A2U1P3G5</accession>
<dbReference type="InterPro" id="IPR001878">
    <property type="entry name" value="Znf_CCHC"/>
</dbReference>
<dbReference type="STRING" id="35608.A0A2U1P3G5"/>
<dbReference type="OrthoDB" id="1408312at2759"/>
<evidence type="ECO:0000313" key="6">
    <source>
        <dbReference type="EMBL" id="PWA80314.1"/>
    </source>
</evidence>